<sequence length="70" mass="7537">MAFDTTISLFIKCRSEGRREECASRKAIGTRVHACVTTTALSSAVTNISPVETALDLAFIESASALRFVN</sequence>
<protein>
    <submittedName>
        <fullName evidence="1">Uncharacterized protein</fullName>
    </submittedName>
</protein>
<name>A0A9J5ZBF6_SOLCO</name>
<reference evidence="1 2" key="1">
    <citation type="submission" date="2020-09" db="EMBL/GenBank/DDBJ databases">
        <title>De no assembly of potato wild relative species, Solanum commersonii.</title>
        <authorList>
            <person name="Cho K."/>
        </authorList>
    </citation>
    <scope>NUCLEOTIDE SEQUENCE [LARGE SCALE GENOMIC DNA]</scope>
    <source>
        <strain evidence="1">LZ3.2</strain>
        <tissue evidence="1">Leaf</tissue>
    </source>
</reference>
<comment type="caution">
    <text evidence="1">The sequence shown here is derived from an EMBL/GenBank/DDBJ whole genome shotgun (WGS) entry which is preliminary data.</text>
</comment>
<keyword evidence="2" id="KW-1185">Reference proteome</keyword>
<accession>A0A9J5ZBF6</accession>
<gene>
    <name evidence="1" type="ORF">H5410_020085</name>
</gene>
<evidence type="ECO:0000313" key="2">
    <source>
        <dbReference type="Proteomes" id="UP000824120"/>
    </source>
</evidence>
<organism evidence="1 2">
    <name type="scientific">Solanum commersonii</name>
    <name type="common">Commerson's wild potato</name>
    <name type="synonym">Commerson's nightshade</name>
    <dbReference type="NCBI Taxonomy" id="4109"/>
    <lineage>
        <taxon>Eukaryota</taxon>
        <taxon>Viridiplantae</taxon>
        <taxon>Streptophyta</taxon>
        <taxon>Embryophyta</taxon>
        <taxon>Tracheophyta</taxon>
        <taxon>Spermatophyta</taxon>
        <taxon>Magnoliopsida</taxon>
        <taxon>eudicotyledons</taxon>
        <taxon>Gunneridae</taxon>
        <taxon>Pentapetalae</taxon>
        <taxon>asterids</taxon>
        <taxon>lamiids</taxon>
        <taxon>Solanales</taxon>
        <taxon>Solanaceae</taxon>
        <taxon>Solanoideae</taxon>
        <taxon>Solaneae</taxon>
        <taxon>Solanum</taxon>
    </lineage>
</organism>
<dbReference type="EMBL" id="JACXVP010000004">
    <property type="protein sequence ID" value="KAG5608804.1"/>
    <property type="molecule type" value="Genomic_DNA"/>
</dbReference>
<proteinExistence type="predicted"/>
<dbReference type="Proteomes" id="UP000824120">
    <property type="component" value="Chromosome 4"/>
</dbReference>
<evidence type="ECO:0000313" key="1">
    <source>
        <dbReference type="EMBL" id="KAG5608804.1"/>
    </source>
</evidence>
<dbReference type="AlphaFoldDB" id="A0A9J5ZBF6"/>